<comment type="function">
    <text evidence="2">Catalyzes the reduction of dTDP-6-deoxy-L-lyxo-4-hexulose to yield dTDP-L-rhamnose.</text>
</comment>
<reference evidence="4 5" key="1">
    <citation type="submission" date="2020-08" db="EMBL/GenBank/DDBJ databases">
        <title>Genome public.</title>
        <authorList>
            <person name="Liu C."/>
            <person name="Sun Q."/>
        </authorList>
    </citation>
    <scope>NUCLEOTIDE SEQUENCE [LARGE SCALE GENOMIC DNA]</scope>
    <source>
        <strain evidence="4 5">3_YM_SP_D4_24.mj</strain>
    </source>
</reference>
<comment type="pathway">
    <text evidence="2">Carbohydrate biosynthesis; dTDP-L-rhamnose biosynthesis.</text>
</comment>
<comment type="similarity">
    <text evidence="1 2">Belongs to the dTDP-4-dehydrorhamnose reductase family.</text>
</comment>
<dbReference type="GO" id="GO:0008831">
    <property type="term" value="F:dTDP-4-dehydrorhamnose reductase activity"/>
    <property type="evidence" value="ECO:0007669"/>
    <property type="project" value="UniProtKB-EC"/>
</dbReference>
<proteinExistence type="inferred from homology"/>
<dbReference type="Proteomes" id="UP000661649">
    <property type="component" value="Unassembled WGS sequence"/>
</dbReference>
<feature type="domain" description="RmlD-like substrate binding" evidence="3">
    <location>
        <begin position="3"/>
        <end position="276"/>
    </location>
</feature>
<sequence length="281" mass="31047">MEKIWIAGAKGHVGSALCDLLDCRHYEILPTDLEEVDITDRESVSNYVRVSRPDVLINCVGFGDIASCEAQPDKAYQVNTVGARNLAVQAQAIGAKLIHLSTDDVFSHHARQPYNEFEIPTPSTIYGKSKLAGERFVQNLCTRHVIVRSSWVYGIGRDFVNTVLEAANNPSVTSMEVAENEFASPTSATELAKVIEQLIDNDCLGIYHAVCGGFCSRFEFAQAILKAIHAKDKLTLKPISDSETINYSVLDNMMLRLENFTQPVSWQQALKDYITTTGGND</sequence>
<keyword evidence="2 4" id="KW-0560">Oxidoreductase</keyword>
<dbReference type="InterPro" id="IPR005913">
    <property type="entry name" value="dTDP_dehydrorham_reduct"/>
</dbReference>
<evidence type="ECO:0000313" key="4">
    <source>
        <dbReference type="EMBL" id="MBC8628009.1"/>
    </source>
</evidence>
<dbReference type="CDD" id="cd05254">
    <property type="entry name" value="dTDP_HR_like_SDR_e"/>
    <property type="match status" value="1"/>
</dbReference>
<evidence type="ECO:0000259" key="3">
    <source>
        <dbReference type="Pfam" id="PF04321"/>
    </source>
</evidence>
<dbReference type="EMBL" id="JACRTP010000002">
    <property type="protein sequence ID" value="MBC8628009.1"/>
    <property type="molecule type" value="Genomic_DNA"/>
</dbReference>
<gene>
    <name evidence="4" type="primary">rfbD</name>
    <name evidence="4" type="ORF">H8712_05180</name>
</gene>
<keyword evidence="5" id="KW-1185">Reference proteome</keyword>
<keyword evidence="2" id="KW-0521">NADP</keyword>
<dbReference type="EC" id="1.1.1.133" evidence="2"/>
<evidence type="ECO:0000256" key="2">
    <source>
        <dbReference type="RuleBase" id="RU364082"/>
    </source>
</evidence>
<dbReference type="Gene3D" id="3.40.50.720">
    <property type="entry name" value="NAD(P)-binding Rossmann-like Domain"/>
    <property type="match status" value="1"/>
</dbReference>
<evidence type="ECO:0000313" key="5">
    <source>
        <dbReference type="Proteomes" id="UP000661649"/>
    </source>
</evidence>
<comment type="caution">
    <text evidence="4">The sequence shown here is derived from an EMBL/GenBank/DDBJ whole genome shotgun (WGS) entry which is preliminary data.</text>
</comment>
<protein>
    <recommendedName>
        <fullName evidence="2">dTDP-4-dehydrorhamnose reductase</fullName>
        <ecNumber evidence="2">1.1.1.133</ecNumber>
    </recommendedName>
</protein>
<dbReference type="RefSeq" id="WP_187558364.1">
    <property type="nucleotide sequence ID" value="NZ_JACRTP010000002.1"/>
</dbReference>
<dbReference type="NCBIfam" id="TIGR01214">
    <property type="entry name" value="rmlD"/>
    <property type="match status" value="1"/>
</dbReference>
<dbReference type="InterPro" id="IPR036291">
    <property type="entry name" value="NAD(P)-bd_dom_sf"/>
</dbReference>
<dbReference type="InterPro" id="IPR029903">
    <property type="entry name" value="RmlD-like-bd"/>
</dbReference>
<evidence type="ECO:0000256" key="1">
    <source>
        <dbReference type="ARBA" id="ARBA00010944"/>
    </source>
</evidence>
<name>A0ABR7P9D4_9FIRM</name>
<accession>A0ABR7P9D4</accession>
<dbReference type="Gene3D" id="3.90.25.10">
    <property type="entry name" value="UDP-galactose 4-epimerase, domain 1"/>
    <property type="match status" value="1"/>
</dbReference>
<dbReference type="Pfam" id="PF04321">
    <property type="entry name" value="RmlD_sub_bind"/>
    <property type="match status" value="1"/>
</dbReference>
<dbReference type="PANTHER" id="PTHR10491">
    <property type="entry name" value="DTDP-4-DEHYDRORHAMNOSE REDUCTASE"/>
    <property type="match status" value="1"/>
</dbReference>
<organism evidence="4 5">
    <name type="scientific">Blautia stercoris</name>
    <dbReference type="NCBI Taxonomy" id="871664"/>
    <lineage>
        <taxon>Bacteria</taxon>
        <taxon>Bacillati</taxon>
        <taxon>Bacillota</taxon>
        <taxon>Clostridia</taxon>
        <taxon>Lachnospirales</taxon>
        <taxon>Lachnospiraceae</taxon>
        <taxon>Blautia</taxon>
    </lineage>
</organism>
<dbReference type="PANTHER" id="PTHR10491:SF4">
    <property type="entry name" value="METHIONINE ADENOSYLTRANSFERASE 2 SUBUNIT BETA"/>
    <property type="match status" value="1"/>
</dbReference>
<dbReference type="SUPFAM" id="SSF51735">
    <property type="entry name" value="NAD(P)-binding Rossmann-fold domains"/>
    <property type="match status" value="1"/>
</dbReference>